<dbReference type="CDD" id="cd05804">
    <property type="entry name" value="StaR_like"/>
    <property type="match status" value="1"/>
</dbReference>
<dbReference type="EMBL" id="JAHSPR010000003">
    <property type="protein sequence ID" value="MBV4396647.1"/>
    <property type="molecule type" value="Genomic_DNA"/>
</dbReference>
<comment type="caution">
    <text evidence="3">The sequence shown here is derived from an EMBL/GenBank/DDBJ whole genome shotgun (WGS) entry which is preliminary data.</text>
</comment>
<proteinExistence type="predicted"/>
<dbReference type="PANTHER" id="PTHR16263">
    <property type="entry name" value="TETRATRICOPEPTIDE REPEAT PROTEIN 38"/>
    <property type="match status" value="1"/>
</dbReference>
<accession>A0ABS6NN29</accession>
<name>A0ABS6NN29_9BURK</name>
<organism evidence="3 4">
    <name type="scientific">Advenella alkanexedens</name>
    <dbReference type="NCBI Taxonomy" id="1481665"/>
    <lineage>
        <taxon>Bacteria</taxon>
        <taxon>Pseudomonadati</taxon>
        <taxon>Pseudomonadota</taxon>
        <taxon>Betaproteobacteria</taxon>
        <taxon>Burkholderiales</taxon>
        <taxon>Alcaligenaceae</taxon>
    </lineage>
</organism>
<sequence>MMKDLQGNSISEASAEAVDYYNQAVSAFNIYTGDPFSLVNNAIEVSPHFAMAHIFKAYLLGLATEPVLNGYAKDTVRHLKTMHLSDREASHLGALDLMLHGEWTAAALVLDIHNCNYPMDIVALQAGHLMDFYRANARNLRDRLARILPYWSEDVPGYSILLGMYAFGLEETGDYARAEETGRQATELQPFDCWAHHAVAHVLEMQGRVTEGVTWMATREPYWSDEGNFFKVHNWWHRALYYQELGQEDVVLGIYDNHIRNGDSTVVLELVDASAMLWRLNLEGVEVGDRWDELADCWQVHADGHSYTFNDWHAVMAYLGAGRDIDAGQVLKDCKNIKPGIESEMQQWTRQTTLPLIEGFIAFWRKDYQTAIERLYGARFIANSFGGSHAQRDIIDLTLIEAAIRAGQPELARALANERLALKPNSRLNQGFLARSKGRAVSG</sequence>
<keyword evidence="4" id="KW-1185">Reference proteome</keyword>
<dbReference type="RefSeq" id="WP_217734773.1">
    <property type="nucleotide sequence ID" value="NZ_JAHSPR010000003.1"/>
</dbReference>
<evidence type="ECO:0000313" key="3">
    <source>
        <dbReference type="EMBL" id="MBV4396647.1"/>
    </source>
</evidence>
<protein>
    <submittedName>
        <fullName evidence="3">Tetratricopeptide repeat protein</fullName>
    </submittedName>
</protein>
<evidence type="ECO:0000256" key="1">
    <source>
        <dbReference type="ARBA" id="ARBA00022737"/>
    </source>
</evidence>
<evidence type="ECO:0000256" key="2">
    <source>
        <dbReference type="ARBA" id="ARBA00022803"/>
    </source>
</evidence>
<keyword evidence="2" id="KW-0802">TPR repeat</keyword>
<dbReference type="InterPro" id="IPR033891">
    <property type="entry name" value="TTC38"/>
</dbReference>
<gene>
    <name evidence="3" type="ORF">KU392_05145</name>
</gene>
<dbReference type="PANTHER" id="PTHR16263:SF4">
    <property type="entry name" value="TETRATRICOPEPTIDE REPEAT PROTEIN 38"/>
    <property type="match status" value="1"/>
</dbReference>
<keyword evidence="1" id="KW-0677">Repeat</keyword>
<reference evidence="3 4" key="1">
    <citation type="submission" date="2021-06" db="EMBL/GenBank/DDBJ databases">
        <authorList>
            <person name="Lu T."/>
            <person name="Wang Q."/>
            <person name="Han X."/>
        </authorList>
    </citation>
    <scope>NUCLEOTIDE SEQUENCE [LARGE SCALE GENOMIC DNA]</scope>
    <source>
        <strain evidence="3 4">LAM0050</strain>
    </source>
</reference>
<evidence type="ECO:0000313" key="4">
    <source>
        <dbReference type="Proteomes" id="UP000722165"/>
    </source>
</evidence>
<dbReference type="Proteomes" id="UP000722165">
    <property type="component" value="Unassembled WGS sequence"/>
</dbReference>